<evidence type="ECO:0000313" key="1">
    <source>
        <dbReference type="EMBL" id="ANS49324.1"/>
    </source>
</evidence>
<accession>A0A9W3SDD9</accession>
<evidence type="ECO:0000313" key="2">
    <source>
        <dbReference type="Proteomes" id="UP000092743"/>
    </source>
</evidence>
<dbReference type="EMBL" id="CP015350">
    <property type="protein sequence ID" value="ANS49324.1"/>
    <property type="molecule type" value="Genomic_DNA"/>
</dbReference>
<organism evidence="1 2">
    <name type="scientific">Bacillus thuringiensis</name>
    <dbReference type="NCBI Taxonomy" id="1428"/>
    <lineage>
        <taxon>Bacteria</taxon>
        <taxon>Bacillati</taxon>
        <taxon>Bacillota</taxon>
        <taxon>Bacilli</taxon>
        <taxon>Bacillales</taxon>
        <taxon>Bacillaceae</taxon>
        <taxon>Bacillus</taxon>
        <taxon>Bacillus cereus group</taxon>
    </lineage>
</organism>
<name>A0A9W3SDD9_BACTU</name>
<dbReference type="AlphaFoldDB" id="A0A9W3SDD9"/>
<sequence>MNKKILIRRLENILFHINTNGKIIGGYRTLEDVKYSLENLVNELKES</sequence>
<gene>
    <name evidence="1" type="ORF">BT246_39780</name>
</gene>
<protein>
    <submittedName>
        <fullName evidence="1">Uncharacterized protein</fullName>
    </submittedName>
</protein>
<reference evidence="1 2" key="1">
    <citation type="submission" date="2016-04" db="EMBL/GenBank/DDBJ databases">
        <title>High quality genome of the nematocidal Bacillus thuringiensis MYBT18246.</title>
        <authorList>
            <person name="Hollensteiner J."/>
            <person name="Poehlein A."/>
            <person name="Sproeer C."/>
            <person name="Bunk B."/>
            <person name="Rosenstiel P."/>
            <person name="Schulenburg H."/>
            <person name="Liesegang H."/>
        </authorList>
    </citation>
    <scope>NUCLEOTIDE SEQUENCE [LARGE SCALE GENOMIC DNA]</scope>
    <source>
        <strain evidence="1 2">MYBT18246</strain>
    </source>
</reference>
<dbReference type="Proteomes" id="UP000092743">
    <property type="component" value="Chromosome"/>
</dbReference>
<proteinExistence type="predicted"/>
<dbReference type="RefSeq" id="WP_016123205.1">
    <property type="nucleotide sequence ID" value="NZ_CP015350.1"/>
</dbReference>